<dbReference type="STRING" id="94130.A0A2Z6RNK5"/>
<dbReference type="EMBL" id="BEXD01002928">
    <property type="protein sequence ID" value="GBB99794.1"/>
    <property type="molecule type" value="Genomic_DNA"/>
</dbReference>
<proteinExistence type="predicted"/>
<accession>A0A2Z6RNK5</accession>
<dbReference type="AlphaFoldDB" id="A0A2Z6RNK5"/>
<evidence type="ECO:0000313" key="2">
    <source>
        <dbReference type="Proteomes" id="UP000247702"/>
    </source>
</evidence>
<gene>
    <name evidence="1" type="ORF">RclHR1_36330001</name>
</gene>
<dbReference type="InterPro" id="IPR021109">
    <property type="entry name" value="Peptidase_aspartic_dom_sf"/>
</dbReference>
<sequence length="402" mass="46283">MPDADALPYLFNQLPSDLEMRVRIANPATVIAFFTDLRNIWHESAGKRIQAHTIAPVNYTAQPQKDDFKIRLTRDLAYTGIKTNDATLENFIYEELKRRLGVVRKVVQKAKQIRNCSICRKASHTKVNCPRLKQTKKVNYVYQNEEENPEDSKEYILEEEDPEEEIEEDDEYINDDDINDEQRNCYALKKKWCEVEEILIEISKFINMMFPKIKDHCLNISMPNDTVKRRELAWGIIASKFENILFPLLQVVNSEQKPLLQIPDNNESIPNASSLNEDMVIADSTKIKEINTTSSRYIIPESIRLAIKAYASAQKKNSQIYWPKPLEINFLQIKDADDVATISCRVGDVTIPYAMIDSGSDSSIVSENVTKHLGLKLNRKKFIDLIESQVSPILLIQLIVFL</sequence>
<dbReference type="Proteomes" id="UP000247702">
    <property type="component" value="Unassembled WGS sequence"/>
</dbReference>
<reference evidence="1 2" key="1">
    <citation type="submission" date="2017-11" db="EMBL/GenBank/DDBJ databases">
        <title>The genome of Rhizophagus clarus HR1 reveals common genetic basis of auxotrophy among arbuscular mycorrhizal fungi.</title>
        <authorList>
            <person name="Kobayashi Y."/>
        </authorList>
    </citation>
    <scope>NUCLEOTIDE SEQUENCE [LARGE SCALE GENOMIC DNA]</scope>
    <source>
        <strain evidence="1 2">HR1</strain>
    </source>
</reference>
<dbReference type="Gene3D" id="2.40.70.10">
    <property type="entry name" value="Acid Proteases"/>
    <property type="match status" value="1"/>
</dbReference>
<protein>
    <submittedName>
        <fullName evidence="1">Uncharacterized protein</fullName>
    </submittedName>
</protein>
<name>A0A2Z6RNK5_9GLOM</name>
<keyword evidence="2" id="KW-1185">Reference proteome</keyword>
<organism evidence="1 2">
    <name type="scientific">Rhizophagus clarus</name>
    <dbReference type="NCBI Taxonomy" id="94130"/>
    <lineage>
        <taxon>Eukaryota</taxon>
        <taxon>Fungi</taxon>
        <taxon>Fungi incertae sedis</taxon>
        <taxon>Mucoromycota</taxon>
        <taxon>Glomeromycotina</taxon>
        <taxon>Glomeromycetes</taxon>
        <taxon>Glomerales</taxon>
        <taxon>Glomeraceae</taxon>
        <taxon>Rhizophagus</taxon>
    </lineage>
</organism>
<evidence type="ECO:0000313" key="1">
    <source>
        <dbReference type="EMBL" id="GBB99794.1"/>
    </source>
</evidence>
<comment type="caution">
    <text evidence="1">The sequence shown here is derived from an EMBL/GenBank/DDBJ whole genome shotgun (WGS) entry which is preliminary data.</text>
</comment>